<dbReference type="Gene3D" id="3.10.105.10">
    <property type="entry name" value="Dipeptide-binding Protein, Domain 3"/>
    <property type="match status" value="1"/>
</dbReference>
<name>A0ABU7L6R3_9NOCA</name>
<dbReference type="SUPFAM" id="SSF53850">
    <property type="entry name" value="Periplasmic binding protein-like II"/>
    <property type="match status" value="1"/>
</dbReference>
<organism evidence="2 3">
    <name type="scientific">Rhodococcus artemisiae</name>
    <dbReference type="NCBI Taxonomy" id="714159"/>
    <lineage>
        <taxon>Bacteria</taxon>
        <taxon>Bacillati</taxon>
        <taxon>Actinomycetota</taxon>
        <taxon>Actinomycetes</taxon>
        <taxon>Mycobacteriales</taxon>
        <taxon>Nocardiaceae</taxon>
        <taxon>Rhodococcus</taxon>
    </lineage>
</organism>
<dbReference type="Proteomes" id="UP001336020">
    <property type="component" value="Unassembled WGS sequence"/>
</dbReference>
<evidence type="ECO:0000313" key="2">
    <source>
        <dbReference type="EMBL" id="MEE2057235.1"/>
    </source>
</evidence>
<dbReference type="InterPro" id="IPR039424">
    <property type="entry name" value="SBP_5"/>
</dbReference>
<feature type="domain" description="Solute-binding protein family 5" evidence="1">
    <location>
        <begin position="2"/>
        <end position="125"/>
    </location>
</feature>
<evidence type="ECO:0000259" key="1">
    <source>
        <dbReference type="Pfam" id="PF00496"/>
    </source>
</evidence>
<keyword evidence="3" id="KW-1185">Reference proteome</keyword>
<gene>
    <name evidence="2" type="ORF">Q7514_06800</name>
</gene>
<reference evidence="2 3" key="1">
    <citation type="submission" date="2023-07" db="EMBL/GenBank/DDBJ databases">
        <authorList>
            <person name="Girao M."/>
            <person name="Carvalho M.F."/>
        </authorList>
    </citation>
    <scope>NUCLEOTIDE SEQUENCE [LARGE SCALE GENOMIC DNA]</scope>
    <source>
        <strain evidence="2 3">YIM65754</strain>
    </source>
</reference>
<sequence length="237" mass="25948">MLNSSITPLDKLEVRQAINHAIDRVPLVEALMPGSEVTHQHARRGFPAYEPALENVYEYDPERARALLAEAGYSKGIDLGDLLVSQAIVPGTSDAVIEQLAEAGIRVRPIVIDGQTISSQWIEGRNAAMLTFAQTGTEFSAGAATRWGPRFQPGGMSQEFTTLLADSADNRLDDAKRAARYQRVNKYLVEEAIAAPLVWLDDHWIVNTRVGGFSAESDYAGTTSPLAWVPRGLWVTE</sequence>
<dbReference type="Pfam" id="PF00496">
    <property type="entry name" value="SBP_bac_5"/>
    <property type="match status" value="1"/>
</dbReference>
<comment type="caution">
    <text evidence="2">The sequence shown here is derived from an EMBL/GenBank/DDBJ whole genome shotgun (WGS) entry which is preliminary data.</text>
</comment>
<dbReference type="PANTHER" id="PTHR30290:SF83">
    <property type="entry name" value="ABC TRANSPORTER SUBSTRATE-BINDING PROTEIN"/>
    <property type="match status" value="1"/>
</dbReference>
<dbReference type="InterPro" id="IPR000914">
    <property type="entry name" value="SBP_5_dom"/>
</dbReference>
<proteinExistence type="predicted"/>
<dbReference type="RefSeq" id="WP_330132485.1">
    <property type="nucleotide sequence ID" value="NZ_JAUTXY010000002.1"/>
</dbReference>
<protein>
    <submittedName>
        <fullName evidence="2">ABC transporter substrate-binding protein</fullName>
    </submittedName>
</protein>
<accession>A0ABU7L6R3</accession>
<dbReference type="PANTHER" id="PTHR30290">
    <property type="entry name" value="PERIPLASMIC BINDING COMPONENT OF ABC TRANSPORTER"/>
    <property type="match status" value="1"/>
</dbReference>
<evidence type="ECO:0000313" key="3">
    <source>
        <dbReference type="Proteomes" id="UP001336020"/>
    </source>
</evidence>
<dbReference type="EMBL" id="JAUTXY010000002">
    <property type="protein sequence ID" value="MEE2057235.1"/>
    <property type="molecule type" value="Genomic_DNA"/>
</dbReference>